<dbReference type="AlphaFoldDB" id="A0A286RLE0"/>
<organism evidence="1 2">
    <name type="scientific">Thermogutta terrifontis</name>
    <dbReference type="NCBI Taxonomy" id="1331910"/>
    <lineage>
        <taxon>Bacteria</taxon>
        <taxon>Pseudomonadati</taxon>
        <taxon>Planctomycetota</taxon>
        <taxon>Planctomycetia</taxon>
        <taxon>Pirellulales</taxon>
        <taxon>Thermoguttaceae</taxon>
        <taxon>Thermogutta</taxon>
    </lineage>
</organism>
<accession>A0A286RLE0</accession>
<dbReference type="RefSeq" id="WP_157732185.1">
    <property type="nucleotide sequence ID" value="NZ_CP018477.1"/>
</dbReference>
<dbReference type="KEGG" id="ttf:THTE_4183"/>
<sequence>MALFFMITGLANFVAGFGLAMCLGIGPSSLGDVLAVLLGKPLKSDEFRH</sequence>
<keyword evidence="2" id="KW-1185">Reference proteome</keyword>
<dbReference type="Proteomes" id="UP000215086">
    <property type="component" value="Chromosome"/>
</dbReference>
<dbReference type="EMBL" id="CP018477">
    <property type="protein sequence ID" value="ASV76784.1"/>
    <property type="molecule type" value="Genomic_DNA"/>
</dbReference>
<protein>
    <submittedName>
        <fullName evidence="1">Uncharacterized protein</fullName>
    </submittedName>
</protein>
<gene>
    <name evidence="1" type="ORF">THTE_4183</name>
</gene>
<evidence type="ECO:0000313" key="2">
    <source>
        <dbReference type="Proteomes" id="UP000215086"/>
    </source>
</evidence>
<evidence type="ECO:0000313" key="1">
    <source>
        <dbReference type="EMBL" id="ASV76784.1"/>
    </source>
</evidence>
<proteinExistence type="predicted"/>
<reference evidence="1 2" key="1">
    <citation type="journal article" name="Front. Microbiol.">
        <title>Sugar Metabolism of the First Thermophilic Planctomycete Thermogutta terrifontis: Comparative Genomic and Transcriptomic Approaches.</title>
        <authorList>
            <person name="Elcheninov A.G."/>
            <person name="Menzel P."/>
            <person name="Gudbergsdottir S.R."/>
            <person name="Slesarev A.I."/>
            <person name="Kadnikov V.V."/>
            <person name="Krogh A."/>
            <person name="Bonch-Osmolovskaya E.A."/>
            <person name="Peng X."/>
            <person name="Kublanov I.V."/>
        </authorList>
    </citation>
    <scope>NUCLEOTIDE SEQUENCE [LARGE SCALE GENOMIC DNA]</scope>
    <source>
        <strain evidence="1 2">R1</strain>
    </source>
</reference>
<name>A0A286RLE0_9BACT</name>